<sequence length="41" mass="4492">MPPCRAPASSPLQPPTRKACLSVRSLFVAFRANNPIQITRV</sequence>
<keyword evidence="2" id="KW-1185">Reference proteome</keyword>
<comment type="caution">
    <text evidence="1">The sequence shown here is derived from an EMBL/GenBank/DDBJ whole genome shotgun (WGS) entry which is preliminary data.</text>
</comment>
<evidence type="ECO:0000313" key="2">
    <source>
        <dbReference type="Proteomes" id="UP000003448"/>
    </source>
</evidence>
<name>I0KX40_9ACTN</name>
<organism evidence="1 2">
    <name type="scientific">Micromonospora lupini str. Lupac 08</name>
    <dbReference type="NCBI Taxonomy" id="1150864"/>
    <lineage>
        <taxon>Bacteria</taxon>
        <taxon>Bacillati</taxon>
        <taxon>Actinomycetota</taxon>
        <taxon>Actinomycetes</taxon>
        <taxon>Micromonosporales</taxon>
        <taxon>Micromonosporaceae</taxon>
        <taxon>Micromonospora</taxon>
    </lineage>
</organism>
<dbReference type="AlphaFoldDB" id="I0KX40"/>
<protein>
    <submittedName>
        <fullName evidence="1">Uncharacterized protein</fullName>
    </submittedName>
</protein>
<proteinExistence type="predicted"/>
<reference evidence="2" key="1">
    <citation type="journal article" date="2012" name="J. Bacteriol.">
        <title>Genome Sequence of Micromonospora lupini Lupac 08, Isolated from Root Nodules of Lupinus angustifolius.</title>
        <authorList>
            <person name="Alonso-Vega P."/>
            <person name="Normand P."/>
            <person name="Bacigalupe R."/>
            <person name="Pujic P."/>
            <person name="Lajus A."/>
            <person name="Vallenet D."/>
            <person name="Carro L."/>
            <person name="Coll P."/>
            <person name="Trujillo M.E."/>
        </authorList>
    </citation>
    <scope>NUCLEOTIDE SEQUENCE [LARGE SCALE GENOMIC DNA]</scope>
    <source>
        <strain evidence="2">Lupac 08</strain>
    </source>
</reference>
<evidence type="ECO:0000313" key="1">
    <source>
        <dbReference type="EMBL" id="CCH16137.1"/>
    </source>
</evidence>
<dbReference type="EMBL" id="CAIE01000011">
    <property type="protein sequence ID" value="CCH16137.1"/>
    <property type="molecule type" value="Genomic_DNA"/>
</dbReference>
<gene>
    <name evidence="1" type="ORF">MILUP08_41048</name>
</gene>
<accession>I0KX40</accession>
<dbReference type="Proteomes" id="UP000003448">
    <property type="component" value="Unassembled WGS sequence"/>
</dbReference>